<dbReference type="EnsemblPlants" id="AVESA.00010b.r2.3DG0531650.1">
    <property type="protein sequence ID" value="AVESA.00010b.r2.3DG0531650.1.CDS.1"/>
    <property type="gene ID" value="AVESA.00010b.r2.3DG0531650"/>
</dbReference>
<dbReference type="Proteomes" id="UP001732700">
    <property type="component" value="Chromosome 3D"/>
</dbReference>
<evidence type="ECO:0000313" key="1">
    <source>
        <dbReference type="EnsemblPlants" id="AVESA.00010b.r2.3DG0531650.1.CDS.1"/>
    </source>
</evidence>
<evidence type="ECO:0000313" key="2">
    <source>
        <dbReference type="Proteomes" id="UP001732700"/>
    </source>
</evidence>
<accession>A0ACD5VXS0</accession>
<reference evidence="1" key="2">
    <citation type="submission" date="2025-09" db="UniProtKB">
        <authorList>
            <consortium name="EnsemblPlants"/>
        </authorList>
    </citation>
    <scope>IDENTIFICATION</scope>
</reference>
<proteinExistence type="predicted"/>
<keyword evidence="2" id="KW-1185">Reference proteome</keyword>
<sequence length="180" mass="20330">MGVSRTSWSDGGRLMASIHSSPVTTPSSRGHSLRSLEADLEIVVATRLACQDRCWTGERLERRRLPHRPLCVLCDQSTEFMSQLLTGCPFSRTIWHEVLSWIRSTAGPPVAEGPFAEWWELVVRSNPRQMRKGTLLVIILTAWWIWKHRNVIVFNNESPSVAPPVDMIKAEARSWAEAGA</sequence>
<organism evidence="1 2">
    <name type="scientific">Avena sativa</name>
    <name type="common">Oat</name>
    <dbReference type="NCBI Taxonomy" id="4498"/>
    <lineage>
        <taxon>Eukaryota</taxon>
        <taxon>Viridiplantae</taxon>
        <taxon>Streptophyta</taxon>
        <taxon>Embryophyta</taxon>
        <taxon>Tracheophyta</taxon>
        <taxon>Spermatophyta</taxon>
        <taxon>Magnoliopsida</taxon>
        <taxon>Liliopsida</taxon>
        <taxon>Poales</taxon>
        <taxon>Poaceae</taxon>
        <taxon>BOP clade</taxon>
        <taxon>Pooideae</taxon>
        <taxon>Poodae</taxon>
        <taxon>Poeae</taxon>
        <taxon>Poeae Chloroplast Group 1 (Aveneae type)</taxon>
        <taxon>Aveninae</taxon>
        <taxon>Avena</taxon>
    </lineage>
</organism>
<protein>
    <submittedName>
        <fullName evidence="1">Uncharacterized protein</fullName>
    </submittedName>
</protein>
<reference evidence="1" key="1">
    <citation type="submission" date="2021-05" db="EMBL/GenBank/DDBJ databases">
        <authorList>
            <person name="Scholz U."/>
            <person name="Mascher M."/>
            <person name="Fiebig A."/>
        </authorList>
    </citation>
    <scope>NUCLEOTIDE SEQUENCE [LARGE SCALE GENOMIC DNA]</scope>
</reference>
<name>A0ACD5VXS0_AVESA</name>